<dbReference type="Pfam" id="PF22633">
    <property type="entry name" value="F5_F8_type_C_2"/>
    <property type="match status" value="1"/>
</dbReference>
<dbReference type="SUPFAM" id="SSF49785">
    <property type="entry name" value="Galactose-binding domain-like"/>
    <property type="match status" value="1"/>
</dbReference>
<name>A0AAV2HZ72_LYMST</name>
<dbReference type="PANTHER" id="PTHR45713:SF6">
    <property type="entry name" value="F5_8 TYPE C DOMAIN-CONTAINING PROTEIN"/>
    <property type="match status" value="1"/>
</dbReference>
<evidence type="ECO:0000256" key="1">
    <source>
        <dbReference type="SAM" id="MobiDB-lite"/>
    </source>
</evidence>
<organism evidence="2 3">
    <name type="scientific">Lymnaea stagnalis</name>
    <name type="common">Great pond snail</name>
    <name type="synonym">Helix stagnalis</name>
    <dbReference type="NCBI Taxonomy" id="6523"/>
    <lineage>
        <taxon>Eukaryota</taxon>
        <taxon>Metazoa</taxon>
        <taxon>Spiralia</taxon>
        <taxon>Lophotrochozoa</taxon>
        <taxon>Mollusca</taxon>
        <taxon>Gastropoda</taxon>
        <taxon>Heterobranchia</taxon>
        <taxon>Euthyneura</taxon>
        <taxon>Panpulmonata</taxon>
        <taxon>Hygrophila</taxon>
        <taxon>Lymnaeoidea</taxon>
        <taxon>Lymnaeidae</taxon>
        <taxon>Lymnaea</taxon>
    </lineage>
</organism>
<feature type="region of interest" description="Disordered" evidence="1">
    <location>
        <begin position="16"/>
        <end position="50"/>
    </location>
</feature>
<evidence type="ECO:0000313" key="3">
    <source>
        <dbReference type="Proteomes" id="UP001497497"/>
    </source>
</evidence>
<sequence length="177" mass="20259">MHINGGQNFALKIQVSQSSSVDDKPSGFRAVDGDTSGDFDQQTCTHSKHEDPMPTLVFNFPRSYLFTRFLVYNRDDEQGTRLKGFMLEALGENGKRVLRYQDKDKSPEFKTTYEVLNAVGWKRPIIKVEISQTYISDIDSVPILTVCEFESYGECPPRTWNLECEKCVGCYNDTCVW</sequence>
<proteinExistence type="predicted"/>
<reference evidence="2 3" key="1">
    <citation type="submission" date="2024-04" db="EMBL/GenBank/DDBJ databases">
        <authorList>
            <consortium name="Genoscope - CEA"/>
            <person name="William W."/>
        </authorList>
    </citation>
    <scope>NUCLEOTIDE SEQUENCE [LARGE SCALE GENOMIC DNA]</scope>
</reference>
<feature type="non-terminal residue" evidence="2">
    <location>
        <position position="177"/>
    </location>
</feature>
<gene>
    <name evidence="2" type="ORF">GSLYS_00013290001</name>
</gene>
<dbReference type="InterPro" id="IPR008979">
    <property type="entry name" value="Galactose-bd-like_sf"/>
</dbReference>
<protein>
    <submittedName>
        <fullName evidence="2">Uncharacterized protein</fullName>
    </submittedName>
</protein>
<dbReference type="InterPro" id="IPR051941">
    <property type="entry name" value="BG_Antigen-Binding_Lectin"/>
</dbReference>
<dbReference type="Gene3D" id="2.60.120.260">
    <property type="entry name" value="Galactose-binding domain-like"/>
    <property type="match status" value="1"/>
</dbReference>
<accession>A0AAV2HZ72</accession>
<dbReference type="PANTHER" id="PTHR45713">
    <property type="entry name" value="FTP DOMAIN-CONTAINING PROTEIN"/>
    <property type="match status" value="1"/>
</dbReference>
<evidence type="ECO:0000313" key="2">
    <source>
        <dbReference type="EMBL" id="CAL1539557.1"/>
    </source>
</evidence>
<dbReference type="AlphaFoldDB" id="A0AAV2HZ72"/>
<dbReference type="Proteomes" id="UP001497497">
    <property type="component" value="Unassembled WGS sequence"/>
</dbReference>
<dbReference type="EMBL" id="CAXITT010000342">
    <property type="protein sequence ID" value="CAL1539557.1"/>
    <property type="molecule type" value="Genomic_DNA"/>
</dbReference>
<comment type="caution">
    <text evidence="2">The sequence shown here is derived from an EMBL/GenBank/DDBJ whole genome shotgun (WGS) entry which is preliminary data.</text>
</comment>
<keyword evidence="3" id="KW-1185">Reference proteome</keyword>